<sequence length="134" mass="14930">MTRQTLSKKLDDRLAAVCETEDGQAALKTNPLDQDFVFALEDDEPITVCLRAHESSLDVVLADDDTHPVAPGYNKTSTPEYETTTIFLSSAQLQELLDGTFLSELYLEGDIEVRGLQPAWLLLGYLFGINHDLR</sequence>
<reference evidence="1 2" key="1">
    <citation type="submission" date="2020-07" db="EMBL/GenBank/DDBJ databases">
        <authorList>
            <person name="Cui H."/>
        </authorList>
    </citation>
    <scope>NUCLEOTIDE SEQUENCE [LARGE SCALE GENOMIC DNA]</scope>
    <source>
        <strain evidence="1 2">YPL8</strain>
    </source>
</reference>
<evidence type="ECO:0000313" key="1">
    <source>
        <dbReference type="EMBL" id="QLG49832.1"/>
    </source>
</evidence>
<accession>A0A7D5GM40</accession>
<proteinExistence type="predicted"/>
<protein>
    <recommendedName>
        <fullName evidence="3">SCP2 domain-containing protein</fullName>
    </recommendedName>
</protein>
<name>A0A7D5GM40_9EURY</name>
<evidence type="ECO:0000313" key="2">
    <source>
        <dbReference type="Proteomes" id="UP000509241"/>
    </source>
</evidence>
<dbReference type="RefSeq" id="WP_179261757.1">
    <property type="nucleotide sequence ID" value="NZ_CP058601.1"/>
</dbReference>
<dbReference type="KEGG" id="haly:HYG82_13680"/>
<organism evidence="1 2">
    <name type="scientific">Natrinema halophilum</name>
    <dbReference type="NCBI Taxonomy" id="1699371"/>
    <lineage>
        <taxon>Archaea</taxon>
        <taxon>Methanobacteriati</taxon>
        <taxon>Methanobacteriota</taxon>
        <taxon>Stenosarchaea group</taxon>
        <taxon>Halobacteria</taxon>
        <taxon>Halobacteriales</taxon>
        <taxon>Natrialbaceae</taxon>
        <taxon>Natrinema</taxon>
    </lineage>
</organism>
<evidence type="ECO:0008006" key="3">
    <source>
        <dbReference type="Google" id="ProtNLM"/>
    </source>
</evidence>
<dbReference type="EMBL" id="CP058601">
    <property type="protein sequence ID" value="QLG49832.1"/>
    <property type="molecule type" value="Genomic_DNA"/>
</dbReference>
<gene>
    <name evidence="1" type="ORF">HYG82_13680</name>
</gene>
<dbReference type="Proteomes" id="UP000509241">
    <property type="component" value="Chromosome"/>
</dbReference>
<keyword evidence="2" id="KW-1185">Reference proteome</keyword>
<dbReference type="GeneID" id="56034361"/>
<dbReference type="AlphaFoldDB" id="A0A7D5GM40"/>